<dbReference type="PANTHER" id="PTHR35792">
    <property type="entry name" value="GENERAL STRESS PROTEIN"/>
    <property type="match status" value="1"/>
</dbReference>
<dbReference type="AlphaFoldDB" id="A0A1E5IM11"/>
<proteinExistence type="predicted"/>
<evidence type="ECO:0008006" key="3">
    <source>
        <dbReference type="Google" id="ProtNLM"/>
    </source>
</evidence>
<reference evidence="1 2" key="1">
    <citation type="submission" date="2015-11" db="EMBL/GenBank/DDBJ databases">
        <title>Evidence for parallel genomic evolution in an endosymbiosis of termite gut flagellates.</title>
        <authorList>
            <person name="Zheng H."/>
        </authorList>
    </citation>
    <scope>NUCLEOTIDE SEQUENCE [LARGE SCALE GENOMIC DNA]</scope>
    <source>
        <strain evidence="1 2">CET450</strain>
    </source>
</reference>
<evidence type="ECO:0000313" key="1">
    <source>
        <dbReference type="EMBL" id="OEG71530.1"/>
    </source>
</evidence>
<dbReference type="EMBL" id="LNVX01000186">
    <property type="protein sequence ID" value="OEG71530.1"/>
    <property type="molecule type" value="Genomic_DNA"/>
</dbReference>
<dbReference type="Proteomes" id="UP000095237">
    <property type="component" value="Unassembled WGS sequence"/>
</dbReference>
<name>A0A1E5IM11_ENDTX</name>
<protein>
    <recommendedName>
        <fullName evidence="3">Gas vesicle protein</fullName>
    </recommendedName>
</protein>
<evidence type="ECO:0000313" key="2">
    <source>
        <dbReference type="Proteomes" id="UP000095237"/>
    </source>
</evidence>
<sequence>MSDNRDTLLAFILGGLIGAALGVLYAPKSGRETRSNIKKLGEEIVDTVSNLSDDFKEDESQFYEKRCEKASSGKDKVSESKD</sequence>
<organism evidence="1 2">
    <name type="scientific">Endomicrobium trichonymphae</name>
    <dbReference type="NCBI Taxonomy" id="1408204"/>
    <lineage>
        <taxon>Bacteria</taxon>
        <taxon>Pseudomonadati</taxon>
        <taxon>Elusimicrobiota</taxon>
        <taxon>Endomicrobiia</taxon>
        <taxon>Endomicrobiales</taxon>
        <taxon>Endomicrobiaceae</taxon>
        <taxon>Candidatus Endomicrobiellum</taxon>
    </lineage>
</organism>
<accession>A0A1E5IM11</accession>
<comment type="caution">
    <text evidence="1">The sequence shown here is derived from an EMBL/GenBank/DDBJ whole genome shotgun (WGS) entry which is preliminary data.</text>
</comment>
<keyword evidence="2" id="KW-1185">Reference proteome</keyword>
<dbReference type="PANTHER" id="PTHR35792:SF2">
    <property type="entry name" value="GENERAL STRESS PROTEIN"/>
    <property type="match status" value="1"/>
</dbReference>
<dbReference type="Pfam" id="PF12732">
    <property type="entry name" value="YtxH"/>
    <property type="match status" value="1"/>
</dbReference>
<gene>
    <name evidence="1" type="ORF">ATZ36_14225</name>
</gene>
<dbReference type="InterPro" id="IPR024623">
    <property type="entry name" value="YtxH"/>
</dbReference>
<dbReference type="InterPro" id="IPR052928">
    <property type="entry name" value="Desiccation-related_membrane"/>
</dbReference>